<keyword evidence="1" id="KW-0472">Membrane</keyword>
<evidence type="ECO:0000313" key="2">
    <source>
        <dbReference type="EMBL" id="MBP2320529.1"/>
    </source>
</evidence>
<evidence type="ECO:0008006" key="4">
    <source>
        <dbReference type="Google" id="ProtNLM"/>
    </source>
</evidence>
<keyword evidence="1" id="KW-0812">Transmembrane</keyword>
<gene>
    <name evidence="2" type="ORF">JOF56_000914</name>
</gene>
<protein>
    <recommendedName>
        <fullName evidence="4">DUF3040 domain-containing protein</fullName>
    </recommendedName>
</protein>
<keyword evidence="1" id="KW-1133">Transmembrane helix</keyword>
<evidence type="ECO:0000256" key="1">
    <source>
        <dbReference type="SAM" id="Phobius"/>
    </source>
</evidence>
<feature type="transmembrane region" description="Helical" evidence="1">
    <location>
        <begin position="49"/>
        <end position="75"/>
    </location>
</feature>
<evidence type="ECO:0000313" key="3">
    <source>
        <dbReference type="Proteomes" id="UP001519332"/>
    </source>
</evidence>
<dbReference type="EMBL" id="JAGINW010000001">
    <property type="protein sequence ID" value="MBP2320529.1"/>
    <property type="molecule type" value="Genomic_DNA"/>
</dbReference>
<accession>A0ABS4T9C0</accession>
<sequence>MEQEQAKGELVDDLMAADDRVSGVRKAELPRLRAFWHAATRGRYWPATLVVVLAVVGLLIYFAVGLIAGFFVGVVE</sequence>
<name>A0ABS4T9C0_9PSEU</name>
<dbReference type="Proteomes" id="UP001519332">
    <property type="component" value="Unassembled WGS sequence"/>
</dbReference>
<proteinExistence type="predicted"/>
<organism evidence="2 3">
    <name type="scientific">Kibdelosporangium banguiense</name>
    <dbReference type="NCBI Taxonomy" id="1365924"/>
    <lineage>
        <taxon>Bacteria</taxon>
        <taxon>Bacillati</taxon>
        <taxon>Actinomycetota</taxon>
        <taxon>Actinomycetes</taxon>
        <taxon>Pseudonocardiales</taxon>
        <taxon>Pseudonocardiaceae</taxon>
        <taxon>Kibdelosporangium</taxon>
    </lineage>
</organism>
<keyword evidence="3" id="KW-1185">Reference proteome</keyword>
<dbReference type="RefSeq" id="WP_209634769.1">
    <property type="nucleotide sequence ID" value="NZ_JAGINW010000001.1"/>
</dbReference>
<reference evidence="2 3" key="1">
    <citation type="submission" date="2021-03" db="EMBL/GenBank/DDBJ databases">
        <title>Sequencing the genomes of 1000 actinobacteria strains.</title>
        <authorList>
            <person name="Klenk H.-P."/>
        </authorList>
    </citation>
    <scope>NUCLEOTIDE SEQUENCE [LARGE SCALE GENOMIC DNA]</scope>
    <source>
        <strain evidence="2 3">DSM 46670</strain>
    </source>
</reference>
<comment type="caution">
    <text evidence="2">The sequence shown here is derived from an EMBL/GenBank/DDBJ whole genome shotgun (WGS) entry which is preliminary data.</text>
</comment>